<dbReference type="PROSITE" id="PS50206">
    <property type="entry name" value="RHODANESE_3"/>
    <property type="match status" value="2"/>
</dbReference>
<dbReference type="RefSeq" id="WP_354614553.1">
    <property type="nucleotide sequence ID" value="NZ_JBEXAE010000002.1"/>
</dbReference>
<evidence type="ECO:0000313" key="5">
    <source>
        <dbReference type="Proteomes" id="UP001549799"/>
    </source>
</evidence>
<gene>
    <name evidence="4" type="ORF">ABXZ36_05850</name>
</gene>
<dbReference type="GO" id="GO:0016740">
    <property type="term" value="F:transferase activity"/>
    <property type="evidence" value="ECO:0007669"/>
    <property type="project" value="UniProtKB-KW"/>
</dbReference>
<keyword evidence="5" id="KW-1185">Reference proteome</keyword>
<dbReference type="Gene3D" id="3.40.250.10">
    <property type="entry name" value="Rhodanese-like domain"/>
    <property type="match status" value="2"/>
</dbReference>
<dbReference type="InterPro" id="IPR001763">
    <property type="entry name" value="Rhodanese-like_dom"/>
</dbReference>
<feature type="domain" description="Rhodanese" evidence="3">
    <location>
        <begin position="16"/>
        <end position="132"/>
    </location>
</feature>
<name>A0ABV2SSN4_9FLAO</name>
<reference evidence="4 5" key="1">
    <citation type="submission" date="2024-07" db="EMBL/GenBank/DDBJ databases">
        <title>The genome sequence of type strain Sediminicola arcticus GDMCC 1.2805.</title>
        <authorList>
            <person name="Liu Y."/>
        </authorList>
    </citation>
    <scope>NUCLEOTIDE SEQUENCE [LARGE SCALE GENOMIC DNA]</scope>
    <source>
        <strain evidence="4 5">GDMCC 1.2805</strain>
    </source>
</reference>
<dbReference type="EC" id="2.8.1.-" evidence="4"/>
<feature type="domain" description="Rhodanese" evidence="3">
    <location>
        <begin position="163"/>
        <end position="275"/>
    </location>
</feature>
<protein>
    <submittedName>
        <fullName evidence="4">Sulfurtransferase</fullName>
        <ecNumber evidence="4">2.8.1.-</ecNumber>
    </submittedName>
</protein>
<accession>A0ABV2SSN4</accession>
<dbReference type="PANTHER" id="PTHR11364:SF27">
    <property type="entry name" value="SULFURTRANSFERASE"/>
    <property type="match status" value="1"/>
</dbReference>
<proteinExistence type="predicted"/>
<dbReference type="InterPro" id="IPR036873">
    <property type="entry name" value="Rhodanese-like_dom_sf"/>
</dbReference>
<dbReference type="SMART" id="SM00450">
    <property type="entry name" value="RHOD"/>
    <property type="match status" value="2"/>
</dbReference>
<evidence type="ECO:0000256" key="2">
    <source>
        <dbReference type="ARBA" id="ARBA00022737"/>
    </source>
</evidence>
<evidence type="ECO:0000313" key="4">
    <source>
        <dbReference type="EMBL" id="MET6990166.1"/>
    </source>
</evidence>
<sequence length="276" mass="30251">MISPLVSTDWLKSHLNDPNLIILDASMSENKSGKSSNLGDVQIINARFFDLKNSFSDKGNSLPNMLPEEASFTAACQDLGINADSLIIVCDNLGVYSSPRVWWMFKAMGHESVAVLDGGLPKWIEQGFPTEPIQKSTYSKGTFSAKFRPSMVKNAAQILKNIDQNVALVIDARSAGRFCGIEPEPRKDLKGGHIPGSLNLPFTEVLKDGQFLPKEDLKLIFENLQLKDRSLVFTCGSGLTACIILLASQLVQKNTTAVYDGSWTEWGQLNDVPIAT</sequence>
<dbReference type="InterPro" id="IPR045078">
    <property type="entry name" value="TST/MPST-like"/>
</dbReference>
<dbReference type="Proteomes" id="UP001549799">
    <property type="component" value="Unassembled WGS sequence"/>
</dbReference>
<dbReference type="EMBL" id="JBEXAE010000002">
    <property type="protein sequence ID" value="MET6990166.1"/>
    <property type="molecule type" value="Genomic_DNA"/>
</dbReference>
<evidence type="ECO:0000256" key="1">
    <source>
        <dbReference type="ARBA" id="ARBA00022679"/>
    </source>
</evidence>
<dbReference type="CDD" id="cd01448">
    <property type="entry name" value="TST_Repeat_1"/>
    <property type="match status" value="1"/>
</dbReference>
<evidence type="ECO:0000259" key="3">
    <source>
        <dbReference type="PROSITE" id="PS50206"/>
    </source>
</evidence>
<dbReference type="Pfam" id="PF00581">
    <property type="entry name" value="Rhodanese"/>
    <property type="match status" value="2"/>
</dbReference>
<dbReference type="SUPFAM" id="SSF52821">
    <property type="entry name" value="Rhodanese/Cell cycle control phosphatase"/>
    <property type="match status" value="2"/>
</dbReference>
<keyword evidence="1 4" id="KW-0808">Transferase</keyword>
<comment type="caution">
    <text evidence="4">The sequence shown here is derived from an EMBL/GenBank/DDBJ whole genome shotgun (WGS) entry which is preliminary data.</text>
</comment>
<dbReference type="PANTHER" id="PTHR11364">
    <property type="entry name" value="THIOSULFATE SULFERTANSFERASE"/>
    <property type="match status" value="1"/>
</dbReference>
<keyword evidence="2" id="KW-0677">Repeat</keyword>
<organism evidence="4 5">
    <name type="scientific">Sediminicola arcticus</name>
    <dbReference type="NCBI Taxonomy" id="1574308"/>
    <lineage>
        <taxon>Bacteria</taxon>
        <taxon>Pseudomonadati</taxon>
        <taxon>Bacteroidota</taxon>
        <taxon>Flavobacteriia</taxon>
        <taxon>Flavobacteriales</taxon>
        <taxon>Flavobacteriaceae</taxon>
        <taxon>Sediminicola</taxon>
    </lineage>
</organism>
<dbReference type="CDD" id="cd01449">
    <property type="entry name" value="TST_Repeat_2"/>
    <property type="match status" value="1"/>
</dbReference>